<keyword evidence="3" id="KW-1185">Reference proteome</keyword>
<keyword evidence="1" id="KW-0732">Signal</keyword>
<dbReference type="EMBL" id="AVOT02001022">
    <property type="protein sequence ID" value="MBW0465374.1"/>
    <property type="molecule type" value="Genomic_DNA"/>
</dbReference>
<proteinExistence type="predicted"/>
<organism evidence="2 3">
    <name type="scientific">Austropuccinia psidii MF-1</name>
    <dbReference type="NCBI Taxonomy" id="1389203"/>
    <lineage>
        <taxon>Eukaryota</taxon>
        <taxon>Fungi</taxon>
        <taxon>Dikarya</taxon>
        <taxon>Basidiomycota</taxon>
        <taxon>Pucciniomycotina</taxon>
        <taxon>Pucciniomycetes</taxon>
        <taxon>Pucciniales</taxon>
        <taxon>Sphaerophragmiaceae</taxon>
        <taxon>Austropuccinia</taxon>
    </lineage>
</organism>
<dbReference type="Proteomes" id="UP000765509">
    <property type="component" value="Unassembled WGS sequence"/>
</dbReference>
<evidence type="ECO:0000313" key="3">
    <source>
        <dbReference type="Proteomes" id="UP000765509"/>
    </source>
</evidence>
<feature type="signal peptide" evidence="1">
    <location>
        <begin position="1"/>
        <end position="25"/>
    </location>
</feature>
<evidence type="ECO:0000313" key="2">
    <source>
        <dbReference type="EMBL" id="MBW0465374.1"/>
    </source>
</evidence>
<comment type="caution">
    <text evidence="2">The sequence shown here is derived from an EMBL/GenBank/DDBJ whole genome shotgun (WGS) entry which is preliminary data.</text>
</comment>
<protein>
    <submittedName>
        <fullName evidence="2">Uncharacterized protein</fullName>
    </submittedName>
</protein>
<sequence length="454" mass="51860">MAPSGKLLACWIFLVLTVLIHNVWQTGRTGYVKDAPNGFLFSQDVEKVAQVPISSSSIYQTTDNLQDSLKSPGIPTGQSFDPQSTLVYQNSYNPYEYDQSLFPANSNLMHDSFPLSQTELQIPAVYCKLNQGSSQIAEQGISTPHHNVIKITECTTPQDRGQKRTLLERNTNFVQGYKKLRQIYDLTHNYNDQVNSLVPFVPDASEFFSSTSPVFERQKLLCLISALRGEDELENIGLAKSFAAELVEFHSDLASRKNFDVSRAHIYMVWASFLVRKVLVHIRIIRSIFSAPEAIDVEAEVRGQQSEAVFELLKYLKMIILHEKSELSEEEEHQLQIVRAFQEYKPLTKQFLSENMRIRKYLSTGWTLTRVWLKLTKDEHTYRQVLASEIGFKTQMGGIMLADGLNTYVNADVISAQIRKTIPSTNSFLPSIVRVYFNLNARLLREKRLKGTEW</sequence>
<name>A0A9Q3BGW8_9BASI</name>
<dbReference type="AlphaFoldDB" id="A0A9Q3BGW8"/>
<accession>A0A9Q3BGW8</accession>
<reference evidence="2" key="1">
    <citation type="submission" date="2021-03" db="EMBL/GenBank/DDBJ databases">
        <title>Draft genome sequence of rust myrtle Austropuccinia psidii MF-1, a brazilian biotype.</title>
        <authorList>
            <person name="Quecine M.C."/>
            <person name="Pachon D.M.R."/>
            <person name="Bonatelli M.L."/>
            <person name="Correr F.H."/>
            <person name="Franceschini L.M."/>
            <person name="Leite T.F."/>
            <person name="Margarido G.R.A."/>
            <person name="Almeida C.A."/>
            <person name="Ferrarezi J.A."/>
            <person name="Labate C.A."/>
        </authorList>
    </citation>
    <scope>NUCLEOTIDE SEQUENCE</scope>
    <source>
        <strain evidence="2">MF-1</strain>
    </source>
</reference>
<feature type="chain" id="PRO_5040237915" evidence="1">
    <location>
        <begin position="26"/>
        <end position="454"/>
    </location>
</feature>
<gene>
    <name evidence="2" type="ORF">O181_005089</name>
</gene>
<evidence type="ECO:0000256" key="1">
    <source>
        <dbReference type="SAM" id="SignalP"/>
    </source>
</evidence>